<dbReference type="EMBL" id="ASPP01041679">
    <property type="protein sequence ID" value="ETO00199.1"/>
    <property type="molecule type" value="Genomic_DNA"/>
</dbReference>
<dbReference type="AlphaFoldDB" id="X6LF48"/>
<comment type="caution">
    <text evidence="2">The sequence shown here is derived from an EMBL/GenBank/DDBJ whole genome shotgun (WGS) entry which is preliminary data.</text>
</comment>
<keyword evidence="1" id="KW-0175">Coiled coil</keyword>
<protein>
    <submittedName>
        <fullName evidence="2">Uncharacterized protein</fullName>
    </submittedName>
</protein>
<reference evidence="2 3" key="1">
    <citation type="journal article" date="2013" name="Curr. Biol.">
        <title>The Genome of the Foraminiferan Reticulomyxa filosa.</title>
        <authorList>
            <person name="Glockner G."/>
            <person name="Hulsmann N."/>
            <person name="Schleicher M."/>
            <person name="Noegel A.A."/>
            <person name="Eichinger L."/>
            <person name="Gallinger C."/>
            <person name="Pawlowski J."/>
            <person name="Sierra R."/>
            <person name="Euteneuer U."/>
            <person name="Pillet L."/>
            <person name="Moustafa A."/>
            <person name="Platzer M."/>
            <person name="Groth M."/>
            <person name="Szafranski K."/>
            <person name="Schliwa M."/>
        </authorList>
    </citation>
    <scope>NUCLEOTIDE SEQUENCE [LARGE SCALE GENOMIC DNA]</scope>
</reference>
<keyword evidence="3" id="KW-1185">Reference proteome</keyword>
<evidence type="ECO:0000313" key="2">
    <source>
        <dbReference type="EMBL" id="ETO00199.1"/>
    </source>
</evidence>
<feature type="coiled-coil region" evidence="1">
    <location>
        <begin position="28"/>
        <end position="74"/>
    </location>
</feature>
<sequence length="117" mass="13912">MKREEVAQGAVIRAMVVKDENQLGNLVYLDMEREITKIQEEKAEAEGQQHIDEKEKERNDMLTIKNEIKRLFQKCDAQLQKSEVASKKKFQRLKLQKIKKYIESLKNPKKLKSFWSF</sequence>
<proteinExistence type="predicted"/>
<evidence type="ECO:0000313" key="3">
    <source>
        <dbReference type="Proteomes" id="UP000023152"/>
    </source>
</evidence>
<feature type="non-terminal residue" evidence="2">
    <location>
        <position position="117"/>
    </location>
</feature>
<gene>
    <name evidence="2" type="ORF">RFI_37248</name>
</gene>
<evidence type="ECO:0000256" key="1">
    <source>
        <dbReference type="SAM" id="Coils"/>
    </source>
</evidence>
<dbReference type="Proteomes" id="UP000023152">
    <property type="component" value="Unassembled WGS sequence"/>
</dbReference>
<organism evidence="2 3">
    <name type="scientific">Reticulomyxa filosa</name>
    <dbReference type="NCBI Taxonomy" id="46433"/>
    <lineage>
        <taxon>Eukaryota</taxon>
        <taxon>Sar</taxon>
        <taxon>Rhizaria</taxon>
        <taxon>Retaria</taxon>
        <taxon>Foraminifera</taxon>
        <taxon>Monothalamids</taxon>
        <taxon>Reticulomyxidae</taxon>
        <taxon>Reticulomyxa</taxon>
    </lineage>
</organism>
<name>X6LF48_RETFI</name>
<accession>X6LF48</accession>